<dbReference type="InParanoid" id="K1Q1F1"/>
<dbReference type="SMART" id="SM00333">
    <property type="entry name" value="TUDOR"/>
    <property type="match status" value="1"/>
</dbReference>
<feature type="coiled-coil region" evidence="1">
    <location>
        <begin position="459"/>
        <end position="493"/>
    </location>
</feature>
<dbReference type="PROSITE" id="PS50011">
    <property type="entry name" value="PROTEIN_KINASE_DOM"/>
    <property type="match status" value="1"/>
</dbReference>
<feature type="compositionally biased region" description="Polar residues" evidence="2">
    <location>
        <begin position="359"/>
        <end position="384"/>
    </location>
</feature>
<feature type="region of interest" description="Disordered" evidence="2">
    <location>
        <begin position="321"/>
        <end position="409"/>
    </location>
</feature>
<dbReference type="CDD" id="cd00590">
    <property type="entry name" value="RRM_SF"/>
    <property type="match status" value="1"/>
</dbReference>
<dbReference type="EMBL" id="JH816571">
    <property type="protein sequence ID" value="EKC27753.1"/>
    <property type="molecule type" value="Genomic_DNA"/>
</dbReference>
<dbReference type="InterPro" id="IPR050621">
    <property type="entry name" value="Tudor_domain_containing"/>
</dbReference>
<dbReference type="InterPro" id="IPR035437">
    <property type="entry name" value="SNase_OB-fold_sf"/>
</dbReference>
<dbReference type="InterPro" id="IPR000504">
    <property type="entry name" value="RRM_dom"/>
</dbReference>
<dbReference type="GO" id="GO:0003723">
    <property type="term" value="F:RNA binding"/>
    <property type="evidence" value="ECO:0007669"/>
    <property type="project" value="UniProtKB-UniRule"/>
</dbReference>
<sequence length="1309" mass="144968">MAKKMQTYDVFVGNLPLDADEKLVGKLFSKFGETKSMVVKDANSTPKKRFAFVNFMCEPDAEQAIKEMNGFQFNSTRLVVRRQEPRKKGPIKREFDSDRGKSSPNASDTNPVNFGGWNSPGEVIKDDVLTPFLYSTGMKEIVMVTYVENPVTAWVQTVTEENTAQLTSIMEQLTQCCPAAPKVKGTPQIGKVYAAMFSEDGEWYRCVVKQLFGSETLKVQYIDYGNTEEIQATGLLEIPPTVAAHKPLAYKLVLHNIMVKDVTDQNGIRFLRKLTESRHLLAYKTRQLNDTTGYYGYLSIEGDPVNINEKVVMEGFASKRPSLGARGGGDRGDTFNPSTSNHVPGHSNSLGSGDHASMFGSNSSLNNYMTNESGYGQRNRSSINGAVPGHQGVQKPQYPGRSPQRNINMPPAFNIPPPLMGARYPSPTKGTENFYHTNSGESISSQQRAEEVAQHLEIQKTLQNDISKKKREIDKLRTDMARKELELQQASANKVQVHSVVELAKKVKRLRLQFPTGRASGLDEAIELALSEDRVTNSSVTTLQHVITAVSTYRALQKEICNAKDVEELDSLVETRDLARKNLYDKLTECVQELEVMPLDVRHQCVSEAEEKVSKNYKAFTHISVHGCPSLEDLLHGFRDWKVLNLDSEDSEENANLEINSLLKTYMQALQQEISITDMEQCQDASLVATVLTAILNELHGEIGVLDNCRQFMAEFTQMKAGIQPWLDNKPKFEDIQECRKMIRALKSKLRHKEADRQDLEESGDTEEEKVVKGEIQELQYQLHQALVSHDELVLDIAKVADSHFPELLIKHQDTGIRTYLDYNGIVRSGWEIEHFALTLAVRPGMYASTFCGNPVYIQEYHVGDSEHLWKEDFLAQVMAYCSICSDSDSLSTVQAVFFTKNDRIGYVILNVEPIQDLESFMNEPGFDDTRRQKIARGVTCGLSLLHQQGFVHGEVNPQNVGVKADGSGVLLCPDFSRSLFDRTKRGFMTSHGMMFQAPEVMNVHQSAPVQITAKTDLYLLGLLILYLHHPRSVIPAARDGTPNLAVLSLDTETGSLLYNLLCGKPDMRLAAAHLLKSGYLTRTIKDVSVATTLEKSFEQQETSDPVEEVANAAVSPTEVTTTQETRQSVELAEGSIEEDQVLSMMEPCQGTSTPPSNIFVSGQELAEVEIVSQVQSQNASASTPPIQVEVEAQPAAGSDEKSPELNAGPVDEISLKLDLNGTDDLIKQSVLNDSVGSPEHSIQEFEQGGLVQETSIPSAGQGQCVVSSGVIVTDSKGLPLNQDRLVKSLAAMKAKGQAAKSTPEKNQP</sequence>
<dbReference type="Gene3D" id="3.30.70.330">
    <property type="match status" value="1"/>
</dbReference>
<dbReference type="PANTHER" id="PTHR22948:SF76">
    <property type="entry name" value="FI20010P1-RELATED"/>
    <property type="match status" value="1"/>
</dbReference>
<dbReference type="PROSITE" id="PS50304">
    <property type="entry name" value="TUDOR"/>
    <property type="match status" value="1"/>
</dbReference>
<feature type="compositionally biased region" description="Polar residues" evidence="2">
    <location>
        <begin position="335"/>
        <end position="351"/>
    </location>
</feature>
<dbReference type="PROSITE" id="PS50102">
    <property type="entry name" value="RRM"/>
    <property type="match status" value="1"/>
</dbReference>
<evidence type="ECO:0000313" key="3">
    <source>
        <dbReference type="EMBL" id="EKC27753.1"/>
    </source>
</evidence>
<dbReference type="PANTHER" id="PTHR22948">
    <property type="entry name" value="TUDOR DOMAIN CONTAINING PROTEIN"/>
    <property type="match status" value="1"/>
</dbReference>
<dbReference type="HOGENOM" id="CLU_260868_0_0_1"/>
<dbReference type="InterPro" id="IPR035979">
    <property type="entry name" value="RBD_domain_sf"/>
</dbReference>
<evidence type="ECO:0000256" key="2">
    <source>
        <dbReference type="SAM" id="MobiDB-lite"/>
    </source>
</evidence>
<keyword evidence="3" id="KW-0418">Kinase</keyword>
<dbReference type="SUPFAM" id="SSF63748">
    <property type="entry name" value="Tudor/PWWP/MBT"/>
    <property type="match status" value="1"/>
</dbReference>
<keyword evidence="3" id="KW-0808">Transferase</keyword>
<dbReference type="SUPFAM" id="SSF54928">
    <property type="entry name" value="RNA-binding domain, RBD"/>
    <property type="match status" value="1"/>
</dbReference>
<name>K1Q1F1_MAGGI</name>
<feature type="coiled-coil region" evidence="1">
    <location>
        <begin position="736"/>
        <end position="770"/>
    </location>
</feature>
<dbReference type="FunFam" id="2.30.30.140:FF:000018">
    <property type="entry name" value="Serine/threonine-protein kinase 31"/>
    <property type="match status" value="1"/>
</dbReference>
<accession>K1Q1F1</accession>
<dbReference type="Pfam" id="PF00567">
    <property type="entry name" value="TUDOR"/>
    <property type="match status" value="1"/>
</dbReference>
<dbReference type="InterPro" id="IPR011009">
    <property type="entry name" value="Kinase-like_dom_sf"/>
</dbReference>
<gene>
    <name evidence="3" type="ORF">CGI_10015667</name>
</gene>
<dbReference type="SMART" id="SM00360">
    <property type="entry name" value="RRM"/>
    <property type="match status" value="1"/>
</dbReference>
<reference evidence="3" key="1">
    <citation type="journal article" date="2012" name="Nature">
        <title>The oyster genome reveals stress adaptation and complexity of shell formation.</title>
        <authorList>
            <person name="Zhang G."/>
            <person name="Fang X."/>
            <person name="Guo X."/>
            <person name="Li L."/>
            <person name="Luo R."/>
            <person name="Xu F."/>
            <person name="Yang P."/>
            <person name="Zhang L."/>
            <person name="Wang X."/>
            <person name="Qi H."/>
            <person name="Xiong Z."/>
            <person name="Que H."/>
            <person name="Xie Y."/>
            <person name="Holland P.W."/>
            <person name="Paps J."/>
            <person name="Zhu Y."/>
            <person name="Wu F."/>
            <person name="Chen Y."/>
            <person name="Wang J."/>
            <person name="Peng C."/>
            <person name="Meng J."/>
            <person name="Yang L."/>
            <person name="Liu J."/>
            <person name="Wen B."/>
            <person name="Zhang N."/>
            <person name="Huang Z."/>
            <person name="Zhu Q."/>
            <person name="Feng Y."/>
            <person name="Mount A."/>
            <person name="Hedgecock D."/>
            <person name="Xu Z."/>
            <person name="Liu Y."/>
            <person name="Domazet-Loso T."/>
            <person name="Du Y."/>
            <person name="Sun X."/>
            <person name="Zhang S."/>
            <person name="Liu B."/>
            <person name="Cheng P."/>
            <person name="Jiang X."/>
            <person name="Li J."/>
            <person name="Fan D."/>
            <person name="Wang W."/>
            <person name="Fu W."/>
            <person name="Wang T."/>
            <person name="Wang B."/>
            <person name="Zhang J."/>
            <person name="Peng Z."/>
            <person name="Li Y."/>
            <person name="Li N."/>
            <person name="Wang J."/>
            <person name="Chen M."/>
            <person name="He Y."/>
            <person name="Tan F."/>
            <person name="Song X."/>
            <person name="Zheng Q."/>
            <person name="Huang R."/>
            <person name="Yang H."/>
            <person name="Du X."/>
            <person name="Chen L."/>
            <person name="Yang M."/>
            <person name="Gaffney P.M."/>
            <person name="Wang S."/>
            <person name="Luo L."/>
            <person name="She Z."/>
            <person name="Ming Y."/>
            <person name="Huang W."/>
            <person name="Zhang S."/>
            <person name="Huang B."/>
            <person name="Zhang Y."/>
            <person name="Qu T."/>
            <person name="Ni P."/>
            <person name="Miao G."/>
            <person name="Wang J."/>
            <person name="Wang Q."/>
            <person name="Steinberg C.E."/>
            <person name="Wang H."/>
            <person name="Li N."/>
            <person name="Qian L."/>
            <person name="Zhang G."/>
            <person name="Li Y."/>
            <person name="Yang H."/>
            <person name="Liu X."/>
            <person name="Wang J."/>
            <person name="Yin Y."/>
            <person name="Wang J."/>
        </authorList>
    </citation>
    <scope>NUCLEOTIDE SEQUENCE [LARGE SCALE GENOMIC DNA]</scope>
    <source>
        <strain evidence="3">05x7-T-G4-1.051#20</strain>
    </source>
</reference>
<dbReference type="Pfam" id="PF00076">
    <property type="entry name" value="RRM_1"/>
    <property type="match status" value="1"/>
</dbReference>
<dbReference type="GO" id="GO:0005524">
    <property type="term" value="F:ATP binding"/>
    <property type="evidence" value="ECO:0007669"/>
    <property type="project" value="InterPro"/>
</dbReference>
<evidence type="ECO:0000256" key="1">
    <source>
        <dbReference type="SAM" id="Coils"/>
    </source>
</evidence>
<keyword evidence="1" id="KW-0175">Coiled coil</keyword>
<dbReference type="Gene3D" id="1.10.510.10">
    <property type="entry name" value="Transferase(Phosphotransferase) domain 1"/>
    <property type="match status" value="1"/>
</dbReference>
<proteinExistence type="predicted"/>
<dbReference type="GO" id="GO:0004672">
    <property type="term" value="F:protein kinase activity"/>
    <property type="evidence" value="ECO:0007669"/>
    <property type="project" value="InterPro"/>
</dbReference>
<dbReference type="InterPro" id="IPR002999">
    <property type="entry name" value="Tudor"/>
</dbReference>
<dbReference type="Gene3D" id="2.30.30.140">
    <property type="match status" value="1"/>
</dbReference>
<dbReference type="SUPFAM" id="SSF56112">
    <property type="entry name" value="Protein kinase-like (PK-like)"/>
    <property type="match status" value="1"/>
</dbReference>
<dbReference type="Gene3D" id="2.40.50.90">
    <property type="match status" value="1"/>
</dbReference>
<protein>
    <submittedName>
        <fullName evidence="3">Serine/threonine-protein kinase 31</fullName>
    </submittedName>
</protein>
<feature type="compositionally biased region" description="Polar residues" evidence="2">
    <location>
        <begin position="102"/>
        <end position="112"/>
    </location>
</feature>
<organism evidence="3">
    <name type="scientific">Magallana gigas</name>
    <name type="common">Pacific oyster</name>
    <name type="synonym">Crassostrea gigas</name>
    <dbReference type="NCBI Taxonomy" id="29159"/>
    <lineage>
        <taxon>Eukaryota</taxon>
        <taxon>Metazoa</taxon>
        <taxon>Spiralia</taxon>
        <taxon>Lophotrochozoa</taxon>
        <taxon>Mollusca</taxon>
        <taxon>Bivalvia</taxon>
        <taxon>Autobranchia</taxon>
        <taxon>Pteriomorphia</taxon>
        <taxon>Ostreida</taxon>
        <taxon>Ostreoidea</taxon>
        <taxon>Ostreidae</taxon>
        <taxon>Magallana</taxon>
    </lineage>
</organism>
<feature type="region of interest" description="Disordered" evidence="2">
    <location>
        <begin position="82"/>
        <end position="118"/>
    </location>
</feature>
<feature type="compositionally biased region" description="Basic and acidic residues" evidence="2">
    <location>
        <begin position="82"/>
        <end position="101"/>
    </location>
</feature>
<dbReference type="InterPro" id="IPR012677">
    <property type="entry name" value="Nucleotide-bd_a/b_plait_sf"/>
</dbReference>
<dbReference type="InterPro" id="IPR000719">
    <property type="entry name" value="Prot_kinase_dom"/>
</dbReference>